<feature type="transmembrane region" description="Helical" evidence="1">
    <location>
        <begin position="76"/>
        <end position="100"/>
    </location>
</feature>
<dbReference type="Proteomes" id="UP000054498">
    <property type="component" value="Unassembled WGS sequence"/>
</dbReference>
<gene>
    <name evidence="2" type="ORF">MNEG_10453</name>
</gene>
<keyword evidence="1" id="KW-1133">Transmembrane helix</keyword>
<proteinExistence type="predicted"/>
<feature type="transmembrane region" description="Helical" evidence="1">
    <location>
        <begin position="12"/>
        <end position="43"/>
    </location>
</feature>
<dbReference type="KEGG" id="mng:MNEG_10453"/>
<accession>A0A0D2M8Z9</accession>
<name>A0A0D2M8Z9_9CHLO</name>
<keyword evidence="3" id="KW-1185">Reference proteome</keyword>
<reference evidence="2 3" key="1">
    <citation type="journal article" date="2013" name="BMC Genomics">
        <title>Reconstruction of the lipid metabolism for the microalga Monoraphidium neglectum from its genome sequence reveals characteristics suitable for biofuel production.</title>
        <authorList>
            <person name="Bogen C."/>
            <person name="Al-Dilaimi A."/>
            <person name="Albersmeier A."/>
            <person name="Wichmann J."/>
            <person name="Grundmann M."/>
            <person name="Rupp O."/>
            <person name="Lauersen K.J."/>
            <person name="Blifernez-Klassen O."/>
            <person name="Kalinowski J."/>
            <person name="Goesmann A."/>
            <person name="Mussgnug J.H."/>
            <person name="Kruse O."/>
        </authorList>
    </citation>
    <scope>NUCLEOTIDE SEQUENCE [LARGE SCALE GENOMIC DNA]</scope>
    <source>
        <strain evidence="2 3">SAG 48.87</strain>
    </source>
</reference>
<keyword evidence="1" id="KW-0472">Membrane</keyword>
<dbReference type="OrthoDB" id="10649639at2759"/>
<dbReference type="GeneID" id="25727617"/>
<dbReference type="RefSeq" id="XP_013896531.1">
    <property type="nucleotide sequence ID" value="XM_014041077.1"/>
</dbReference>
<feature type="transmembrane region" description="Helical" evidence="1">
    <location>
        <begin position="130"/>
        <end position="153"/>
    </location>
</feature>
<dbReference type="EMBL" id="KK102539">
    <property type="protein sequence ID" value="KIY97511.1"/>
    <property type="molecule type" value="Genomic_DNA"/>
</dbReference>
<keyword evidence="1" id="KW-0812">Transmembrane</keyword>
<sequence length="172" mass="17495">MGARGKGRPREPGTALGCCCGSIPWVQLLCTLLITAGLVVFFLKSGEAFSSVKALFTDLKVSASAQKVAAAAMEGLLAAGIAVVVAAIVLSVVGLVNSWIGNARRYRAKHGARVTDAASCGSWCQMGTSVLVVLLMWLTLALVVALIAAWTAVLLGSISGDSGAGFAMGQAL</sequence>
<dbReference type="AlphaFoldDB" id="A0A0D2M8Z9"/>
<evidence type="ECO:0000313" key="2">
    <source>
        <dbReference type="EMBL" id="KIY97511.1"/>
    </source>
</evidence>
<organism evidence="2 3">
    <name type="scientific">Monoraphidium neglectum</name>
    <dbReference type="NCBI Taxonomy" id="145388"/>
    <lineage>
        <taxon>Eukaryota</taxon>
        <taxon>Viridiplantae</taxon>
        <taxon>Chlorophyta</taxon>
        <taxon>core chlorophytes</taxon>
        <taxon>Chlorophyceae</taxon>
        <taxon>CS clade</taxon>
        <taxon>Sphaeropleales</taxon>
        <taxon>Selenastraceae</taxon>
        <taxon>Monoraphidium</taxon>
    </lineage>
</organism>
<protein>
    <submittedName>
        <fullName evidence="2">Uncharacterized protein</fullName>
    </submittedName>
</protein>
<evidence type="ECO:0000256" key="1">
    <source>
        <dbReference type="SAM" id="Phobius"/>
    </source>
</evidence>
<evidence type="ECO:0000313" key="3">
    <source>
        <dbReference type="Proteomes" id="UP000054498"/>
    </source>
</evidence>